<feature type="region of interest" description="Disordered" evidence="1">
    <location>
        <begin position="1"/>
        <end position="38"/>
    </location>
</feature>
<accession>A0ABD2TSY8</accession>
<evidence type="ECO:0000313" key="3">
    <source>
        <dbReference type="Proteomes" id="UP001627284"/>
    </source>
</evidence>
<comment type="caution">
    <text evidence="2">The sequence shown here is derived from an EMBL/GenBank/DDBJ whole genome shotgun (WGS) entry which is preliminary data.</text>
</comment>
<proteinExistence type="predicted"/>
<evidence type="ECO:0000313" key="2">
    <source>
        <dbReference type="EMBL" id="KAL3358683.1"/>
    </source>
</evidence>
<protein>
    <submittedName>
        <fullName evidence="2">Uncharacterized protein</fullName>
    </submittedName>
</protein>
<organism evidence="2 3">
    <name type="scientific">Solanum stoloniferum</name>
    <dbReference type="NCBI Taxonomy" id="62892"/>
    <lineage>
        <taxon>Eukaryota</taxon>
        <taxon>Viridiplantae</taxon>
        <taxon>Streptophyta</taxon>
        <taxon>Embryophyta</taxon>
        <taxon>Tracheophyta</taxon>
        <taxon>Spermatophyta</taxon>
        <taxon>Magnoliopsida</taxon>
        <taxon>eudicotyledons</taxon>
        <taxon>Gunneridae</taxon>
        <taxon>Pentapetalae</taxon>
        <taxon>asterids</taxon>
        <taxon>lamiids</taxon>
        <taxon>Solanales</taxon>
        <taxon>Solanaceae</taxon>
        <taxon>Solanoideae</taxon>
        <taxon>Solaneae</taxon>
        <taxon>Solanum</taxon>
    </lineage>
</organism>
<reference evidence="2 3" key="1">
    <citation type="submission" date="2024-05" db="EMBL/GenBank/DDBJ databases">
        <title>De novo assembly of an allotetraploid wild potato.</title>
        <authorList>
            <person name="Hosaka A.J."/>
        </authorList>
    </citation>
    <scope>NUCLEOTIDE SEQUENCE [LARGE SCALE GENOMIC DNA]</scope>
    <source>
        <tissue evidence="2">Young leaves</tissue>
    </source>
</reference>
<dbReference type="AlphaFoldDB" id="A0ABD2TSY8"/>
<dbReference type="EMBL" id="JBJKTR010000009">
    <property type="protein sequence ID" value="KAL3358683.1"/>
    <property type="molecule type" value="Genomic_DNA"/>
</dbReference>
<evidence type="ECO:0000256" key="1">
    <source>
        <dbReference type="SAM" id="MobiDB-lite"/>
    </source>
</evidence>
<feature type="non-terminal residue" evidence="2">
    <location>
        <position position="1"/>
    </location>
</feature>
<keyword evidence="3" id="KW-1185">Reference proteome</keyword>
<gene>
    <name evidence="2" type="ORF">AABB24_015673</name>
</gene>
<dbReference type="Proteomes" id="UP001627284">
    <property type="component" value="Unassembled WGS sequence"/>
</dbReference>
<name>A0ABD2TSY8_9SOLN</name>
<sequence>KPSILNHQKKRKQPQQLEKKEKIVAKRGKRDPQVQLVSKSDVCEEKESEQLVQAVFKKHKQELIAKIYLGEDTHIESSYIEEKFELPLSSSANHASTKSCLRSSC</sequence>